<proteinExistence type="evidence at transcript level"/>
<dbReference type="AlphaFoldDB" id="I3SLV6"/>
<dbReference type="EMBL" id="BT141454">
    <property type="protein sequence ID" value="AFK41248.1"/>
    <property type="molecule type" value="mRNA"/>
</dbReference>
<accession>I3SLV6</accession>
<reference evidence="1" key="1">
    <citation type="submission" date="2012-05" db="EMBL/GenBank/DDBJ databases">
        <authorList>
            <person name="Krishnakumar V."/>
            <person name="Cheung F."/>
            <person name="Xiao Y."/>
            <person name="Chan A."/>
            <person name="Moskal W.A."/>
            <person name="Town C.D."/>
        </authorList>
    </citation>
    <scope>NUCLEOTIDE SEQUENCE</scope>
</reference>
<name>I3SLV6_LOTJA</name>
<sequence>MIPIFSEDKKNRNPKAIPCGYNAKISSRLICLYLDPYRPLEFSIIYFIFVLF</sequence>
<organism evidence="1">
    <name type="scientific">Lotus japonicus</name>
    <name type="common">Lotus corniculatus var. japonicus</name>
    <dbReference type="NCBI Taxonomy" id="34305"/>
    <lineage>
        <taxon>Eukaryota</taxon>
        <taxon>Viridiplantae</taxon>
        <taxon>Streptophyta</taxon>
        <taxon>Embryophyta</taxon>
        <taxon>Tracheophyta</taxon>
        <taxon>Spermatophyta</taxon>
        <taxon>Magnoliopsida</taxon>
        <taxon>eudicotyledons</taxon>
        <taxon>Gunneridae</taxon>
        <taxon>Pentapetalae</taxon>
        <taxon>rosids</taxon>
        <taxon>fabids</taxon>
        <taxon>Fabales</taxon>
        <taxon>Fabaceae</taxon>
        <taxon>Papilionoideae</taxon>
        <taxon>50 kb inversion clade</taxon>
        <taxon>NPAAA clade</taxon>
        <taxon>Hologalegina</taxon>
        <taxon>robinioid clade</taxon>
        <taxon>Loteae</taxon>
        <taxon>Lotus</taxon>
    </lineage>
</organism>
<protein>
    <submittedName>
        <fullName evidence="1">Uncharacterized protein</fullName>
    </submittedName>
</protein>
<evidence type="ECO:0000313" key="1">
    <source>
        <dbReference type="EMBL" id="AFK41248.1"/>
    </source>
</evidence>